<dbReference type="Gene3D" id="3.40.50.150">
    <property type="entry name" value="Vaccinia Virus protein VP39"/>
    <property type="match status" value="1"/>
</dbReference>
<dbReference type="PANTHER" id="PTHR45128:SF1">
    <property type="entry name" value="S-ADENOSYLMETHIONINE-DEPENDENT METHYLTRANSFERASE RV2258C"/>
    <property type="match status" value="1"/>
</dbReference>
<dbReference type="RefSeq" id="WP_015949437.1">
    <property type="nucleotide sequence ID" value="NC_011768.1"/>
</dbReference>
<keyword evidence="2" id="KW-0808">Transferase</keyword>
<sequence>MSLKEKGFGQRMDRMPGWAFRGMSFIFNIRDRFFPVDSRLEELPIREGMTVADYGCGPGSYIPRASRKVGLKGTVYAIDVHELAIEAVEKRIQKGGLTNVKPVLAAKDKAPLEDESVDLVWAFDMFHMVSQPTAFLKEINRFAKSSAVLFIDDGHQPRERTKAKILESGAWSIAEEKPEYLKCIPLK</sequence>
<gene>
    <name evidence="2" type="ordered locus">Dalk_4720</name>
</gene>
<dbReference type="EMBL" id="CP001322">
    <property type="protein sequence ID" value="ACL06398.1"/>
    <property type="molecule type" value="Genomic_DNA"/>
</dbReference>
<dbReference type="Pfam" id="PF13847">
    <property type="entry name" value="Methyltransf_31"/>
    <property type="match status" value="1"/>
</dbReference>
<evidence type="ECO:0000313" key="2">
    <source>
        <dbReference type="EMBL" id="ACL06398.1"/>
    </source>
</evidence>
<dbReference type="AlphaFoldDB" id="B8FCW7"/>
<dbReference type="Proteomes" id="UP000000739">
    <property type="component" value="Chromosome"/>
</dbReference>
<evidence type="ECO:0000259" key="1">
    <source>
        <dbReference type="Pfam" id="PF13847"/>
    </source>
</evidence>
<dbReference type="GO" id="GO:0032259">
    <property type="term" value="P:methylation"/>
    <property type="evidence" value="ECO:0007669"/>
    <property type="project" value="UniProtKB-KW"/>
</dbReference>
<accession>B8FCW7</accession>
<organism evidence="2 3">
    <name type="scientific">Desulfatibacillum aliphaticivorans</name>
    <dbReference type="NCBI Taxonomy" id="218208"/>
    <lineage>
        <taxon>Bacteria</taxon>
        <taxon>Pseudomonadati</taxon>
        <taxon>Thermodesulfobacteriota</taxon>
        <taxon>Desulfobacteria</taxon>
        <taxon>Desulfobacterales</taxon>
        <taxon>Desulfatibacillaceae</taxon>
        <taxon>Desulfatibacillum</taxon>
    </lineage>
</organism>
<name>B8FCW7_DESAL</name>
<dbReference type="CDD" id="cd02440">
    <property type="entry name" value="AdoMet_MTases"/>
    <property type="match status" value="1"/>
</dbReference>
<proteinExistence type="predicted"/>
<keyword evidence="3" id="KW-1185">Reference proteome</keyword>
<evidence type="ECO:0000313" key="3">
    <source>
        <dbReference type="Proteomes" id="UP000000739"/>
    </source>
</evidence>
<protein>
    <submittedName>
        <fullName evidence="2">Methyltransferase type 11</fullName>
    </submittedName>
</protein>
<reference evidence="2 3" key="1">
    <citation type="journal article" date="2012" name="Environ. Microbiol.">
        <title>The genome sequence of Desulfatibacillum alkenivorans AK-01: a blueprint for anaerobic alkane oxidation.</title>
        <authorList>
            <person name="Callaghan A.V."/>
            <person name="Morris B.E."/>
            <person name="Pereira I.A."/>
            <person name="McInerney M.J."/>
            <person name="Austin R.N."/>
            <person name="Groves J.T."/>
            <person name="Kukor J.J."/>
            <person name="Suflita J.M."/>
            <person name="Young L.Y."/>
            <person name="Zylstra G.J."/>
            <person name="Wawrik B."/>
        </authorList>
    </citation>
    <scope>NUCLEOTIDE SEQUENCE [LARGE SCALE GENOMIC DNA]</scope>
    <source>
        <strain evidence="2 3">AK-01</strain>
    </source>
</reference>
<feature type="domain" description="Methyltransferase" evidence="1">
    <location>
        <begin position="46"/>
        <end position="155"/>
    </location>
</feature>
<dbReference type="KEGG" id="dal:Dalk_4720"/>
<dbReference type="eggNOG" id="COG2226">
    <property type="taxonomic scope" value="Bacteria"/>
</dbReference>
<dbReference type="HOGENOM" id="CLU_1478921_0_0_7"/>
<keyword evidence="2" id="KW-0489">Methyltransferase</keyword>
<dbReference type="InterPro" id="IPR053173">
    <property type="entry name" value="SAM-binding_MTase"/>
</dbReference>
<dbReference type="InterPro" id="IPR029063">
    <property type="entry name" value="SAM-dependent_MTases_sf"/>
</dbReference>
<dbReference type="GO" id="GO:0008168">
    <property type="term" value="F:methyltransferase activity"/>
    <property type="evidence" value="ECO:0007669"/>
    <property type="project" value="UniProtKB-KW"/>
</dbReference>
<dbReference type="InterPro" id="IPR025714">
    <property type="entry name" value="Methyltranfer_dom"/>
</dbReference>
<dbReference type="PANTHER" id="PTHR45128">
    <property type="entry name" value="METHYLTRANSFERASE TYPE 11"/>
    <property type="match status" value="1"/>
</dbReference>
<dbReference type="SUPFAM" id="SSF53335">
    <property type="entry name" value="S-adenosyl-L-methionine-dependent methyltransferases"/>
    <property type="match status" value="1"/>
</dbReference>